<feature type="transmembrane region" description="Helical" evidence="1">
    <location>
        <begin position="34"/>
        <end position="54"/>
    </location>
</feature>
<keyword evidence="1" id="KW-0812">Transmembrane</keyword>
<reference evidence="3" key="1">
    <citation type="journal article" date="2019" name="Int. J. Syst. Evol. Microbiol.">
        <title>The Global Catalogue of Microorganisms (GCM) 10K type strain sequencing project: providing services to taxonomists for standard genome sequencing and annotation.</title>
        <authorList>
            <consortium name="The Broad Institute Genomics Platform"/>
            <consortium name="The Broad Institute Genome Sequencing Center for Infectious Disease"/>
            <person name="Wu L."/>
            <person name="Ma J."/>
        </authorList>
    </citation>
    <scope>NUCLEOTIDE SEQUENCE [LARGE SCALE GENOMIC DNA]</scope>
    <source>
        <strain evidence="3">JCM 17190</strain>
    </source>
</reference>
<feature type="transmembrane region" description="Helical" evidence="1">
    <location>
        <begin position="12"/>
        <end position="28"/>
    </location>
</feature>
<accession>A0ABP7KIH4</accession>
<comment type="caution">
    <text evidence="2">The sequence shown here is derived from an EMBL/GenBank/DDBJ whole genome shotgun (WGS) entry which is preliminary data.</text>
</comment>
<name>A0ABP7KIH4_9RHOB</name>
<keyword evidence="1" id="KW-1133">Transmembrane helix</keyword>
<evidence type="ECO:0000256" key="1">
    <source>
        <dbReference type="SAM" id="Phobius"/>
    </source>
</evidence>
<dbReference type="EMBL" id="BAABDF010000007">
    <property type="protein sequence ID" value="GAA3876659.1"/>
    <property type="molecule type" value="Genomic_DNA"/>
</dbReference>
<dbReference type="Proteomes" id="UP001399917">
    <property type="component" value="Unassembled WGS sequence"/>
</dbReference>
<keyword evidence="1" id="KW-0472">Membrane</keyword>
<evidence type="ECO:0000313" key="3">
    <source>
        <dbReference type="Proteomes" id="UP001399917"/>
    </source>
</evidence>
<keyword evidence="3" id="KW-1185">Reference proteome</keyword>
<proteinExistence type="predicted"/>
<protein>
    <submittedName>
        <fullName evidence="2">Uncharacterized protein</fullName>
    </submittedName>
</protein>
<sequence>MRRQNLQIRRVILFVHMAVQVIAMRVIVTMPMMGMVVVMVMVVVPFGAVVMWHWTTSCR</sequence>
<evidence type="ECO:0000313" key="2">
    <source>
        <dbReference type="EMBL" id="GAA3876659.1"/>
    </source>
</evidence>
<organism evidence="2 3">
    <name type="scientific">Celeribacter arenosi</name>
    <dbReference type="NCBI Taxonomy" id="792649"/>
    <lineage>
        <taxon>Bacteria</taxon>
        <taxon>Pseudomonadati</taxon>
        <taxon>Pseudomonadota</taxon>
        <taxon>Alphaproteobacteria</taxon>
        <taxon>Rhodobacterales</taxon>
        <taxon>Roseobacteraceae</taxon>
        <taxon>Celeribacter</taxon>
    </lineage>
</organism>
<gene>
    <name evidence="2" type="ORF">GCM10022404_27990</name>
</gene>